<sequence length="418" mass="45172">MGRKTAIIAGLVILLACGACGDAEGSRKQNAVKGGETITPSPGASAPVAYGGESSVLPQVSSVPLPTPTPMPVSPVTHKAGLAAIGDVLIHNSVYNDARTKDGGFDFTPMLEPVKGLLAQPDLLVANQESITGGEELGLSSYPQFNSPFQIGDALLDAGVDMVTMANNHTLDKREKGVLSATAYWDKIGMPYTGAFRSAEDQAKLRILERNGISFAFLAYTYGTNGIPVPEGKPYLVNLLDPVLMEKEIRDSKSRADFTVVSVHWGTEYQEEANTTQRELAQKMADWGADVIIGTHPHVLQTIEWVTAADGRRTLVMYSLGNFLSAQEKTIQLVGGIGQVEAVKTVTGDRVELRLEKPAFTPVYTRYINWRNYRVIPMGDLDGTSYSQPKAVWSKIKDRMLRAMPELEVRDGAGDTAS</sequence>
<keyword evidence="2" id="KW-1185">Reference proteome</keyword>
<gene>
    <name evidence="1" type="ORF">ACI1P1_03260</name>
</gene>
<reference evidence="1" key="1">
    <citation type="submission" date="2024-12" db="EMBL/GenBank/DDBJ databases">
        <authorList>
            <person name="Wu N."/>
        </authorList>
    </citation>
    <scope>NUCLEOTIDE SEQUENCE</scope>
    <source>
        <strain evidence="1">P15</strain>
    </source>
</reference>
<comment type="caution">
    <text evidence="1">The sequence shown here is derived from an EMBL/GenBank/DDBJ whole genome shotgun (WGS) entry which is preliminary data.</text>
</comment>
<name>A0ACC7NTC8_9BACL</name>
<evidence type="ECO:0000313" key="1">
    <source>
        <dbReference type="EMBL" id="MFM9327311.1"/>
    </source>
</evidence>
<protein>
    <submittedName>
        <fullName evidence="1">CapA family protein</fullName>
    </submittedName>
</protein>
<accession>A0ACC7NTC8</accession>
<proteinExistence type="predicted"/>
<dbReference type="EMBL" id="JBJURJ010000002">
    <property type="protein sequence ID" value="MFM9327311.1"/>
    <property type="molecule type" value="Genomic_DNA"/>
</dbReference>
<dbReference type="Proteomes" id="UP001631969">
    <property type="component" value="Unassembled WGS sequence"/>
</dbReference>
<evidence type="ECO:0000313" key="2">
    <source>
        <dbReference type="Proteomes" id="UP001631969"/>
    </source>
</evidence>
<organism evidence="1 2">
    <name type="scientific">Paenibacillus mesotrionivorans</name>
    <dbReference type="NCBI Taxonomy" id="3160968"/>
    <lineage>
        <taxon>Bacteria</taxon>
        <taxon>Bacillati</taxon>
        <taxon>Bacillota</taxon>
        <taxon>Bacilli</taxon>
        <taxon>Bacillales</taxon>
        <taxon>Paenibacillaceae</taxon>
        <taxon>Paenibacillus</taxon>
    </lineage>
</organism>